<reference evidence="5" key="1">
    <citation type="journal article" date="2013" name="Genetics">
        <title>The draft genome and transcriptome of Panagrellus redivivus are shaped by the harsh demands of a free-living lifestyle.</title>
        <authorList>
            <person name="Srinivasan J."/>
            <person name="Dillman A.R."/>
            <person name="Macchietto M.G."/>
            <person name="Heikkinen L."/>
            <person name="Lakso M."/>
            <person name="Fracchia K.M."/>
            <person name="Antoshechkin I."/>
            <person name="Mortazavi A."/>
            <person name="Wong G."/>
            <person name="Sternberg P.W."/>
        </authorList>
    </citation>
    <scope>NUCLEOTIDE SEQUENCE [LARGE SCALE GENOMIC DNA]</scope>
    <source>
        <strain evidence="5">MT8872</strain>
    </source>
</reference>
<dbReference type="InterPro" id="IPR043504">
    <property type="entry name" value="Peptidase_S1_PA_chymotrypsin"/>
</dbReference>
<evidence type="ECO:0000313" key="5">
    <source>
        <dbReference type="Proteomes" id="UP000492821"/>
    </source>
</evidence>
<keyword evidence="5" id="KW-1185">Reference proteome</keyword>
<dbReference type="Proteomes" id="UP000492821">
    <property type="component" value="Unassembled WGS sequence"/>
</dbReference>
<dbReference type="Gene3D" id="2.40.10.10">
    <property type="entry name" value="Trypsin-like serine proteases"/>
    <property type="match status" value="1"/>
</dbReference>
<evidence type="ECO:0000313" key="6">
    <source>
        <dbReference type="WBParaSite" id="Pan_g16741.t1"/>
    </source>
</evidence>
<reference evidence="6" key="2">
    <citation type="submission" date="2020-10" db="UniProtKB">
        <authorList>
            <consortium name="WormBaseParasite"/>
        </authorList>
    </citation>
    <scope>IDENTIFICATION</scope>
</reference>
<dbReference type="InterPro" id="IPR051487">
    <property type="entry name" value="Ser/Thr_Proteases_Immune/Dev"/>
</dbReference>
<dbReference type="InterPro" id="IPR009003">
    <property type="entry name" value="Peptidase_S1_PA"/>
</dbReference>
<evidence type="ECO:0000256" key="2">
    <source>
        <dbReference type="ARBA" id="ARBA00024195"/>
    </source>
</evidence>
<evidence type="ECO:0000259" key="4">
    <source>
        <dbReference type="PROSITE" id="PS50240"/>
    </source>
</evidence>
<dbReference type="InterPro" id="IPR001314">
    <property type="entry name" value="Peptidase_S1A"/>
</dbReference>
<protein>
    <submittedName>
        <fullName evidence="6">Peptidase S1 domain-containing protein</fullName>
    </submittedName>
</protein>
<feature type="domain" description="Peptidase S1" evidence="4">
    <location>
        <begin position="10"/>
        <end position="277"/>
    </location>
</feature>
<dbReference type="PROSITE" id="PS50240">
    <property type="entry name" value="TRYPSIN_DOM"/>
    <property type="match status" value="1"/>
</dbReference>
<feature type="compositionally biased region" description="Acidic residues" evidence="3">
    <location>
        <begin position="300"/>
        <end position="310"/>
    </location>
</feature>
<dbReference type="GO" id="GO:0006508">
    <property type="term" value="P:proteolysis"/>
    <property type="evidence" value="ECO:0007669"/>
    <property type="project" value="InterPro"/>
</dbReference>
<dbReference type="PRINTS" id="PR00722">
    <property type="entry name" value="CHYMOTRYPSIN"/>
</dbReference>
<dbReference type="InterPro" id="IPR001254">
    <property type="entry name" value="Trypsin_dom"/>
</dbReference>
<organism evidence="5 6">
    <name type="scientific">Panagrellus redivivus</name>
    <name type="common">Microworm</name>
    <dbReference type="NCBI Taxonomy" id="6233"/>
    <lineage>
        <taxon>Eukaryota</taxon>
        <taxon>Metazoa</taxon>
        <taxon>Ecdysozoa</taxon>
        <taxon>Nematoda</taxon>
        <taxon>Chromadorea</taxon>
        <taxon>Rhabditida</taxon>
        <taxon>Tylenchina</taxon>
        <taxon>Panagrolaimomorpha</taxon>
        <taxon>Panagrolaimoidea</taxon>
        <taxon>Panagrolaimidae</taxon>
        <taxon>Panagrellus</taxon>
    </lineage>
</organism>
<dbReference type="WBParaSite" id="Pan_g16741.t1">
    <property type="protein sequence ID" value="Pan_g16741.t1"/>
    <property type="gene ID" value="Pan_g16741"/>
</dbReference>
<evidence type="ECO:0000256" key="3">
    <source>
        <dbReference type="SAM" id="MobiDB-lite"/>
    </source>
</evidence>
<dbReference type="PROSITE" id="PS00134">
    <property type="entry name" value="TRYPSIN_HIS"/>
    <property type="match status" value="1"/>
</dbReference>
<dbReference type="PANTHER" id="PTHR24256">
    <property type="entry name" value="TRYPTASE-RELATED"/>
    <property type="match status" value="1"/>
</dbReference>
<evidence type="ECO:0000256" key="1">
    <source>
        <dbReference type="ARBA" id="ARBA00023157"/>
    </source>
</evidence>
<feature type="region of interest" description="Disordered" evidence="3">
    <location>
        <begin position="288"/>
        <end position="310"/>
    </location>
</feature>
<dbReference type="SUPFAM" id="SSF50494">
    <property type="entry name" value="Trypsin-like serine proteases"/>
    <property type="match status" value="1"/>
</dbReference>
<dbReference type="Pfam" id="PF00089">
    <property type="entry name" value="Trypsin"/>
    <property type="match status" value="1"/>
</dbReference>
<accession>A0A7E4ZTQ9</accession>
<proteinExistence type="inferred from homology"/>
<comment type="similarity">
    <text evidence="2">Belongs to the peptidase S1 family. CLIP subfamily.</text>
</comment>
<dbReference type="GO" id="GO:0004252">
    <property type="term" value="F:serine-type endopeptidase activity"/>
    <property type="evidence" value="ECO:0007669"/>
    <property type="project" value="InterPro"/>
</dbReference>
<dbReference type="SMART" id="SM00020">
    <property type="entry name" value="Tryp_SPc"/>
    <property type="match status" value="1"/>
</dbReference>
<sequence length="310" mass="34137">MDMLVYKPSILDSFQKNKYRSMPVNPDLQKEERIAPKSETFSVLIEGPYGVCSGTLVSKKHVLTAAHCMVPSGECVAIHKVMIRPEDYTVFALGTCRSKPNKPCPSGHTEAKKFNVTALHILNEYFEKCKTGDLAILTLSIPEGQPDLPHASFPFKGRKHSFGEYTVSGWGFDPINPENSGSRVTSANVTVVPCKESHNDHICIKEDETNACEGDSGAGLLDGNTIIGVVSYGTDCKTLFQRGVYRLEHQQAKLSSMTDGVFTAVSTHTEFICKVITPEPCTVTADSELDEGYTRLPPLDENDYSEEYDN</sequence>
<name>A0A7E4ZTQ9_PANRE</name>
<dbReference type="AlphaFoldDB" id="A0A7E4ZTQ9"/>
<dbReference type="InterPro" id="IPR018114">
    <property type="entry name" value="TRYPSIN_HIS"/>
</dbReference>
<keyword evidence="1" id="KW-1015">Disulfide bond</keyword>